<dbReference type="Proteomes" id="UP000001072">
    <property type="component" value="Unassembled WGS sequence"/>
</dbReference>
<organism evidence="2">
    <name type="scientific">Melampsora larici-populina (strain 98AG31 / pathotype 3-4-7)</name>
    <name type="common">Poplar leaf rust fungus</name>
    <dbReference type="NCBI Taxonomy" id="747676"/>
    <lineage>
        <taxon>Eukaryota</taxon>
        <taxon>Fungi</taxon>
        <taxon>Dikarya</taxon>
        <taxon>Basidiomycota</taxon>
        <taxon>Pucciniomycotina</taxon>
        <taxon>Pucciniomycetes</taxon>
        <taxon>Pucciniales</taxon>
        <taxon>Melampsoraceae</taxon>
        <taxon>Melampsora</taxon>
    </lineage>
</organism>
<dbReference type="InParanoid" id="F4S6I3"/>
<keyword evidence="2" id="KW-1185">Reference proteome</keyword>
<evidence type="ECO:0000313" key="2">
    <source>
        <dbReference type="Proteomes" id="UP000001072"/>
    </source>
</evidence>
<dbReference type="EMBL" id="GL883155">
    <property type="protein sequence ID" value="EGF99754.1"/>
    <property type="molecule type" value="Genomic_DNA"/>
</dbReference>
<sequence length="148" mass="16894">MKQKIHWVDVRYNPVLRLEKCDPPTIDKAFELSKSTQRIKYLANEVQVIEDKHKKEVVGVVKFTPYEKMNEDERKSLDGTCEYIMKEKKMLKVLIRSSKFKALSFGTHDHKDNQNPDAFGGNLSFTMGCLSGIPQTNCETPGGWGQGV</sequence>
<dbReference type="KEGG" id="mlr:MELLADRAFT_112448"/>
<dbReference type="GeneID" id="18924689"/>
<name>F4S6I3_MELLP</name>
<gene>
    <name evidence="1" type="ORF">MELLADRAFT_112448</name>
</gene>
<dbReference type="VEuPathDB" id="FungiDB:MELLADRAFT_112448"/>
<evidence type="ECO:0000313" key="1">
    <source>
        <dbReference type="EMBL" id="EGF99754.1"/>
    </source>
</evidence>
<reference evidence="2" key="1">
    <citation type="journal article" date="2011" name="Proc. Natl. Acad. Sci. U.S.A.">
        <title>Obligate biotrophy features unraveled by the genomic analysis of rust fungi.</title>
        <authorList>
            <person name="Duplessis S."/>
            <person name="Cuomo C.A."/>
            <person name="Lin Y.-C."/>
            <person name="Aerts A."/>
            <person name="Tisserant E."/>
            <person name="Veneault-Fourrey C."/>
            <person name="Joly D.L."/>
            <person name="Hacquard S."/>
            <person name="Amselem J."/>
            <person name="Cantarel B.L."/>
            <person name="Chiu R."/>
            <person name="Coutinho P.M."/>
            <person name="Feau N."/>
            <person name="Field M."/>
            <person name="Frey P."/>
            <person name="Gelhaye E."/>
            <person name="Goldberg J."/>
            <person name="Grabherr M.G."/>
            <person name="Kodira C.D."/>
            <person name="Kohler A."/>
            <person name="Kuees U."/>
            <person name="Lindquist E.A."/>
            <person name="Lucas S.M."/>
            <person name="Mago R."/>
            <person name="Mauceli E."/>
            <person name="Morin E."/>
            <person name="Murat C."/>
            <person name="Pangilinan J.L."/>
            <person name="Park R."/>
            <person name="Pearson M."/>
            <person name="Quesneville H."/>
            <person name="Rouhier N."/>
            <person name="Sakthikumar S."/>
            <person name="Salamov A.A."/>
            <person name="Schmutz J."/>
            <person name="Selles B."/>
            <person name="Shapiro H."/>
            <person name="Tanguay P."/>
            <person name="Tuskan G.A."/>
            <person name="Henrissat B."/>
            <person name="Van de Peer Y."/>
            <person name="Rouze P."/>
            <person name="Ellis J.G."/>
            <person name="Dodds P.N."/>
            <person name="Schein J.E."/>
            <person name="Zhong S."/>
            <person name="Hamelin R.C."/>
            <person name="Grigoriev I.V."/>
            <person name="Szabo L.J."/>
            <person name="Martin F."/>
        </authorList>
    </citation>
    <scope>NUCLEOTIDE SEQUENCE [LARGE SCALE GENOMIC DNA]</scope>
    <source>
        <strain evidence="2">98AG31 / pathotype 3-4-7</strain>
    </source>
</reference>
<accession>F4S6I3</accession>
<dbReference type="AlphaFoldDB" id="F4S6I3"/>
<dbReference type="HOGENOM" id="CLU_1759228_0_0_1"/>
<protein>
    <submittedName>
        <fullName evidence="1">Uncharacterized protein</fullName>
    </submittedName>
</protein>
<dbReference type="RefSeq" id="XP_007417041.1">
    <property type="nucleotide sequence ID" value="XM_007416979.1"/>
</dbReference>
<proteinExistence type="predicted"/>